<dbReference type="RefSeq" id="WP_009149480.1">
    <property type="nucleotide sequence ID" value="NZ_CP121471.1"/>
</dbReference>
<sequence length="343" mass="36564">MADITTSQAIVGLYTGMYARSPDKEGDDFWLNAAQNQFGAGPTDNVKDLTFMRSIAADFATYPTFAVQYPADMTDDAFVTAIYNNITDRDPDADGLEYWTGRLEGGEARSVMIADFLYGTLTADYDSPAFANLTPEQKAEAQAAQDVANNKVNVGQYYVDTMGDASNYPEYTTEPFWNTDPASPTYVEDAAALQKYLDGLQVYQYAVQSIAAVTEDPATVGTAETLIDGWAGGGGGDVLNLDTLDGTIDMPADVAAVDGQKFTDSVDIASFSDISNFGETNSLEFGGVTADDVSVSVEGGVTTFEFDNGGGIISTIQLVGVDGFFTTVEEFNADPSYGDITFA</sequence>
<reference evidence="2 3" key="2">
    <citation type="submission" date="2011-11" db="EMBL/GenBank/DDBJ databases">
        <authorList>
            <consortium name="US DOE Joint Genome Institute"/>
            <person name="Lucas S."/>
            <person name="Han J."/>
            <person name="Lapidus A."/>
            <person name="Cheng J.-F."/>
            <person name="Goodwin L."/>
            <person name="Pitluck S."/>
            <person name="Peters L."/>
            <person name="Ovchinnikova G."/>
            <person name="Zhang X."/>
            <person name="Detter J.C."/>
            <person name="Han C."/>
            <person name="Tapia R."/>
            <person name="Land M."/>
            <person name="Hauser L."/>
            <person name="Kyrpides N."/>
            <person name="Ivanova N."/>
            <person name="Pagani I."/>
            <person name="Vogl K."/>
            <person name="Liu Z."/>
            <person name="Overmann J."/>
            <person name="Frigaard N.-U."/>
            <person name="Bryant D."/>
            <person name="Woyke T."/>
        </authorList>
    </citation>
    <scope>NUCLEOTIDE SEQUENCE [LARGE SCALE GENOMIC DNA]</scope>
    <source>
        <strain evidence="2 3">970</strain>
    </source>
</reference>
<dbReference type="HOGENOM" id="CLU_927086_0_0_6"/>
<name>H8Z1T8_9GAMM</name>
<dbReference type="AlphaFoldDB" id="H8Z1T8"/>
<dbReference type="InterPro" id="IPR025282">
    <property type="entry name" value="DUF4214"/>
</dbReference>
<protein>
    <recommendedName>
        <fullName evidence="1">DUF4214 domain-containing protein</fullName>
    </recommendedName>
</protein>
<organism evidence="2 3">
    <name type="scientific">Thiorhodovibrio frisius</name>
    <dbReference type="NCBI Taxonomy" id="631362"/>
    <lineage>
        <taxon>Bacteria</taxon>
        <taxon>Pseudomonadati</taxon>
        <taxon>Pseudomonadota</taxon>
        <taxon>Gammaproteobacteria</taxon>
        <taxon>Chromatiales</taxon>
        <taxon>Chromatiaceae</taxon>
        <taxon>Thiorhodovibrio</taxon>
    </lineage>
</organism>
<evidence type="ECO:0000259" key="1">
    <source>
        <dbReference type="Pfam" id="PF13946"/>
    </source>
</evidence>
<evidence type="ECO:0000313" key="2">
    <source>
        <dbReference type="EMBL" id="EIC22566.1"/>
    </source>
</evidence>
<feature type="domain" description="DUF4214" evidence="1">
    <location>
        <begin position="57"/>
        <end position="116"/>
    </location>
</feature>
<keyword evidence="3" id="KW-1185">Reference proteome</keyword>
<dbReference type="EMBL" id="JH603169">
    <property type="protein sequence ID" value="EIC22566.1"/>
    <property type="molecule type" value="Genomic_DNA"/>
</dbReference>
<gene>
    <name evidence="2" type="ORF">Thi970DRAFT_02837</name>
</gene>
<accession>H8Z1T8</accession>
<evidence type="ECO:0000313" key="3">
    <source>
        <dbReference type="Proteomes" id="UP000002964"/>
    </source>
</evidence>
<dbReference type="OrthoDB" id="6889881at2"/>
<proteinExistence type="predicted"/>
<dbReference type="STRING" id="631362.Thi970DRAFT_02837"/>
<dbReference type="Pfam" id="PF13946">
    <property type="entry name" value="DUF4214"/>
    <property type="match status" value="1"/>
</dbReference>
<dbReference type="eggNOG" id="COG0823">
    <property type="taxonomic scope" value="Bacteria"/>
</dbReference>
<dbReference type="Proteomes" id="UP000002964">
    <property type="component" value="Unassembled WGS sequence"/>
</dbReference>
<reference evidence="3" key="1">
    <citation type="submission" date="2011-06" db="EMBL/GenBank/DDBJ databases">
        <authorList>
            <consortium name="US DOE Joint Genome Institute (JGI-PGF)"/>
            <person name="Lucas S."/>
            <person name="Han J."/>
            <person name="Lapidus A."/>
            <person name="Cheng J.-F."/>
            <person name="Goodwin L."/>
            <person name="Pitluck S."/>
            <person name="Peters L."/>
            <person name="Land M.L."/>
            <person name="Hauser L."/>
            <person name="Vogl K."/>
            <person name="Liu Z."/>
            <person name="Overmann J."/>
            <person name="Frigaard N.-U."/>
            <person name="Bryant D.A."/>
            <person name="Woyke T.J."/>
        </authorList>
    </citation>
    <scope>NUCLEOTIDE SEQUENCE [LARGE SCALE GENOMIC DNA]</scope>
    <source>
        <strain evidence="3">970</strain>
    </source>
</reference>